<dbReference type="Proteomes" id="UP000325641">
    <property type="component" value="Chromosome"/>
</dbReference>
<dbReference type="GO" id="GO:0008381">
    <property type="term" value="F:mechanosensitive monoatomic ion channel activity"/>
    <property type="evidence" value="ECO:0007669"/>
    <property type="project" value="UniProtKB-UniRule"/>
</dbReference>
<evidence type="ECO:0000256" key="4">
    <source>
        <dbReference type="ARBA" id="ARBA00022448"/>
    </source>
</evidence>
<dbReference type="AlphaFoldDB" id="A0A5P6PDM1"/>
<feature type="transmembrane region" description="Helical" evidence="11">
    <location>
        <begin position="21"/>
        <end position="40"/>
    </location>
</feature>
<evidence type="ECO:0000256" key="9">
    <source>
        <dbReference type="ARBA" id="ARBA00023136"/>
    </source>
</evidence>
<comment type="similarity">
    <text evidence="2 11">Belongs to the MscL family.</text>
</comment>
<sequence>MSVDDKGRRMLTEFREFAMKGNVVDLAVGVIIGAAFGAIVTSLVGDIIMPIIGAATGGLDFSNYFAPLSKAVTATNLADAKKQGAVLAYGNFLTLTINFIIVAFVLFLVIRAMNTLKRKEETKPAEPPKPSAEVVLLTEIRDLLKK</sequence>
<evidence type="ECO:0000313" key="12">
    <source>
        <dbReference type="EMBL" id="QFI76346.1"/>
    </source>
</evidence>
<dbReference type="HAMAP" id="MF_00115">
    <property type="entry name" value="MscL"/>
    <property type="match status" value="1"/>
</dbReference>
<dbReference type="NCBIfam" id="NF001843">
    <property type="entry name" value="PRK00567.1-4"/>
    <property type="match status" value="1"/>
</dbReference>
<comment type="function">
    <text evidence="11">Channel that opens in response to stretch forces in the membrane lipid bilayer. May participate in the regulation of osmotic pressure changes within the cell.</text>
</comment>
<keyword evidence="8 11" id="KW-0406">Ion transport</keyword>
<dbReference type="KEGG" id="bbet:F8237_30505"/>
<dbReference type="FunFam" id="1.10.1200.120:FF:000001">
    <property type="entry name" value="Large-conductance mechanosensitive channel"/>
    <property type="match status" value="1"/>
</dbReference>
<reference evidence="13" key="1">
    <citation type="submission" date="2019-10" db="EMBL/GenBank/DDBJ databases">
        <title>Complete Genome Sequence of Bradyrhizobium betae type strain PL7HG1T.</title>
        <authorList>
            <person name="Bromfield E.S.P."/>
            <person name="Cloutier S."/>
        </authorList>
    </citation>
    <scope>NUCLEOTIDE SEQUENCE [LARGE SCALE GENOMIC DNA]</scope>
    <source>
        <strain evidence="13">PL7HG1</strain>
    </source>
</reference>
<dbReference type="GO" id="GO:0005886">
    <property type="term" value="C:plasma membrane"/>
    <property type="evidence" value="ECO:0007669"/>
    <property type="project" value="UniProtKB-SubCell"/>
</dbReference>
<evidence type="ECO:0000256" key="3">
    <source>
        <dbReference type="ARBA" id="ARBA00011255"/>
    </source>
</evidence>
<dbReference type="NCBIfam" id="TIGR00220">
    <property type="entry name" value="mscL"/>
    <property type="match status" value="1"/>
</dbReference>
<dbReference type="PROSITE" id="PS01327">
    <property type="entry name" value="MSCL"/>
    <property type="match status" value="1"/>
</dbReference>
<evidence type="ECO:0000256" key="7">
    <source>
        <dbReference type="ARBA" id="ARBA00022989"/>
    </source>
</evidence>
<keyword evidence="4 11" id="KW-0813">Transport</keyword>
<dbReference type="OrthoDB" id="9810350at2"/>
<evidence type="ECO:0000256" key="2">
    <source>
        <dbReference type="ARBA" id="ARBA00007254"/>
    </source>
</evidence>
<evidence type="ECO:0000313" key="13">
    <source>
        <dbReference type="Proteomes" id="UP000325641"/>
    </source>
</evidence>
<keyword evidence="6 11" id="KW-0812">Transmembrane</keyword>
<dbReference type="InterPro" id="IPR001185">
    <property type="entry name" value="MS_channel"/>
</dbReference>
<dbReference type="PANTHER" id="PTHR30266:SF2">
    <property type="entry name" value="LARGE-CONDUCTANCE MECHANOSENSITIVE CHANNEL"/>
    <property type="match status" value="1"/>
</dbReference>
<keyword evidence="5 11" id="KW-1003">Cell membrane</keyword>
<dbReference type="PRINTS" id="PR01264">
    <property type="entry name" value="MECHCHANNEL"/>
</dbReference>
<dbReference type="PANTHER" id="PTHR30266">
    <property type="entry name" value="MECHANOSENSITIVE CHANNEL MSCL"/>
    <property type="match status" value="1"/>
</dbReference>
<evidence type="ECO:0000256" key="1">
    <source>
        <dbReference type="ARBA" id="ARBA00004651"/>
    </source>
</evidence>
<dbReference type="Gene3D" id="1.10.1200.120">
    <property type="entry name" value="Large-conductance mechanosensitive channel, MscL, domain 1"/>
    <property type="match status" value="1"/>
</dbReference>
<evidence type="ECO:0000256" key="10">
    <source>
        <dbReference type="ARBA" id="ARBA00023303"/>
    </source>
</evidence>
<keyword evidence="7 11" id="KW-1133">Transmembrane helix</keyword>
<dbReference type="SUPFAM" id="SSF81330">
    <property type="entry name" value="Gated mechanosensitive channel"/>
    <property type="match status" value="1"/>
</dbReference>
<dbReference type="NCBIfam" id="NF010557">
    <property type="entry name" value="PRK13952.1"/>
    <property type="match status" value="1"/>
</dbReference>
<organism evidence="12 13">
    <name type="scientific">Bradyrhizobium betae</name>
    <dbReference type="NCBI Taxonomy" id="244734"/>
    <lineage>
        <taxon>Bacteria</taxon>
        <taxon>Pseudomonadati</taxon>
        <taxon>Pseudomonadota</taxon>
        <taxon>Alphaproteobacteria</taxon>
        <taxon>Hyphomicrobiales</taxon>
        <taxon>Nitrobacteraceae</taxon>
        <taxon>Bradyrhizobium</taxon>
    </lineage>
</organism>
<name>A0A5P6PDM1_9BRAD</name>
<dbReference type="InterPro" id="IPR019823">
    <property type="entry name" value="Mechanosensitive_channel_CS"/>
</dbReference>
<dbReference type="InterPro" id="IPR036019">
    <property type="entry name" value="MscL_channel"/>
</dbReference>
<evidence type="ECO:0000256" key="11">
    <source>
        <dbReference type="HAMAP-Rule" id="MF_00115"/>
    </source>
</evidence>
<feature type="transmembrane region" description="Helical" evidence="11">
    <location>
        <begin position="86"/>
        <end position="110"/>
    </location>
</feature>
<proteinExistence type="inferred from homology"/>
<evidence type="ECO:0000256" key="8">
    <source>
        <dbReference type="ARBA" id="ARBA00023065"/>
    </source>
</evidence>
<keyword evidence="10 11" id="KW-0407">Ion channel</keyword>
<evidence type="ECO:0000256" key="5">
    <source>
        <dbReference type="ARBA" id="ARBA00022475"/>
    </source>
</evidence>
<evidence type="ECO:0000256" key="6">
    <source>
        <dbReference type="ARBA" id="ARBA00022692"/>
    </source>
</evidence>
<keyword evidence="9 11" id="KW-0472">Membrane</keyword>
<gene>
    <name evidence="11 12" type="primary">mscL</name>
    <name evidence="12" type="ORF">F8237_30505</name>
</gene>
<keyword evidence="11" id="KW-0997">Cell inner membrane</keyword>
<dbReference type="InterPro" id="IPR037673">
    <property type="entry name" value="MSC/AndL"/>
</dbReference>
<dbReference type="Pfam" id="PF01741">
    <property type="entry name" value="MscL"/>
    <property type="match status" value="1"/>
</dbReference>
<comment type="subcellular location">
    <subcellularLocation>
        <location evidence="11">Cell inner membrane</location>
        <topology evidence="11">Multi-pass membrane protein</topology>
    </subcellularLocation>
    <subcellularLocation>
        <location evidence="1">Cell membrane</location>
        <topology evidence="1">Multi-pass membrane protein</topology>
    </subcellularLocation>
</comment>
<comment type="subunit">
    <text evidence="3 11">Homopentamer.</text>
</comment>
<protein>
    <recommendedName>
        <fullName evidence="11">Large-conductance mechanosensitive channel</fullName>
    </recommendedName>
</protein>
<accession>A0A5P6PDM1</accession>
<dbReference type="EMBL" id="CP044543">
    <property type="protein sequence ID" value="QFI76346.1"/>
    <property type="molecule type" value="Genomic_DNA"/>
</dbReference>